<keyword evidence="1" id="KW-0732">Signal</keyword>
<reference evidence="2 3" key="1">
    <citation type="journal article" date="2012" name="Genet. Mol. Biol.">
        <title>Analysis of 16S rRNA and mxaF genes revealing insights into Methylobacterium niche-specific plant association.</title>
        <authorList>
            <person name="Dourado M.N."/>
            <person name="Andreote F.D."/>
            <person name="Dini-Andreote F."/>
            <person name="Conti R."/>
            <person name="Araujo J.M."/>
            <person name="Araujo W.L."/>
        </authorList>
    </citation>
    <scope>NUCLEOTIDE SEQUENCE [LARGE SCALE GENOMIC DNA]</scope>
    <source>
        <strain evidence="2 3">SR1.6/4</strain>
    </source>
</reference>
<feature type="signal peptide" evidence="1">
    <location>
        <begin position="1"/>
        <end position="19"/>
    </location>
</feature>
<organism evidence="2 3">
    <name type="scientific">Methylobacterium radiotolerans</name>
    <dbReference type="NCBI Taxonomy" id="31998"/>
    <lineage>
        <taxon>Bacteria</taxon>
        <taxon>Pseudomonadati</taxon>
        <taxon>Pseudomonadota</taxon>
        <taxon>Alphaproteobacteria</taxon>
        <taxon>Hyphomicrobiales</taxon>
        <taxon>Methylobacteriaceae</taxon>
        <taxon>Methylobacterium</taxon>
    </lineage>
</organism>
<comment type="caution">
    <text evidence="2">The sequence shown here is derived from an EMBL/GenBank/DDBJ whole genome shotgun (WGS) entry which is preliminary data.</text>
</comment>
<evidence type="ECO:0000256" key="1">
    <source>
        <dbReference type="SAM" id="SignalP"/>
    </source>
</evidence>
<proteinExistence type="predicted"/>
<sequence length="138" mass="13845">MAVVIVMIAAVFGVSAAQAHEGHAHPAPAAVTVTYEAATPVAVPSQAVQAAAVSAFEADPSVVARTVDVELVAKAPGERPCNGTCCRLGASCCATGILPSLTPAVMLTSVTSRLVFSEQPAGPSIAREALPKPPRAFA</sequence>
<name>A0ABU7T5Y2_9HYPH</name>
<feature type="chain" id="PRO_5047063238" evidence="1">
    <location>
        <begin position="20"/>
        <end position="138"/>
    </location>
</feature>
<dbReference type="Proteomes" id="UP001349262">
    <property type="component" value="Unassembled WGS sequence"/>
</dbReference>
<gene>
    <name evidence="2" type="ORF">MRSR164_03705</name>
</gene>
<evidence type="ECO:0000313" key="2">
    <source>
        <dbReference type="EMBL" id="MEE7455943.1"/>
    </source>
</evidence>
<dbReference type="EMBL" id="MLBY01000002">
    <property type="protein sequence ID" value="MEE7455943.1"/>
    <property type="molecule type" value="Genomic_DNA"/>
</dbReference>
<protein>
    <submittedName>
        <fullName evidence="2">Uncharacterized protein</fullName>
    </submittedName>
</protein>
<keyword evidence="3" id="KW-1185">Reference proteome</keyword>
<accession>A0ABU7T5Y2</accession>
<evidence type="ECO:0000313" key="3">
    <source>
        <dbReference type="Proteomes" id="UP001349262"/>
    </source>
</evidence>